<name>A0A2S9GW67_9BURK</name>
<reference evidence="2 3" key="1">
    <citation type="submission" date="2018-02" db="EMBL/GenBank/DDBJ databases">
        <title>Solimicrobium silvestre gen. nov., sp. nov., isolated from alpine forest soil.</title>
        <authorList>
            <person name="Margesin R."/>
            <person name="Albuquerque L."/>
            <person name="Zhang D.-C."/>
            <person name="Froufe H.J.C."/>
            <person name="Severino R."/>
            <person name="Roxo I."/>
            <person name="Egas C."/>
            <person name="Da Costa M.S."/>
        </authorList>
    </citation>
    <scope>NUCLEOTIDE SEQUENCE [LARGE SCALE GENOMIC DNA]</scope>
    <source>
        <strain evidence="2 3">S20-91</strain>
    </source>
</reference>
<dbReference type="AlphaFoldDB" id="A0A2S9GW67"/>
<dbReference type="InterPro" id="IPR009671">
    <property type="entry name" value="RraB_dom"/>
</dbReference>
<protein>
    <recommendedName>
        <fullName evidence="1">Regulator of ribonuclease activity B domain-containing protein</fullName>
    </recommendedName>
</protein>
<comment type="caution">
    <text evidence="2">The sequence shown here is derived from an EMBL/GenBank/DDBJ whole genome shotgun (WGS) entry which is preliminary data.</text>
</comment>
<evidence type="ECO:0000313" key="3">
    <source>
        <dbReference type="Proteomes" id="UP000237839"/>
    </source>
</evidence>
<dbReference type="Gene3D" id="3.30.70.970">
    <property type="entry name" value="RraB-like"/>
    <property type="match status" value="1"/>
</dbReference>
<dbReference type="Pfam" id="PF06877">
    <property type="entry name" value="RraB"/>
    <property type="match status" value="1"/>
</dbReference>
<dbReference type="InterPro" id="IPR036701">
    <property type="entry name" value="RraB-like_sf"/>
</dbReference>
<feature type="domain" description="Regulator of ribonuclease activity B" evidence="1">
    <location>
        <begin position="44"/>
        <end position="132"/>
    </location>
</feature>
<gene>
    <name evidence="2" type="ORF">S2091_3280</name>
</gene>
<dbReference type="RefSeq" id="WP_207769728.1">
    <property type="nucleotide sequence ID" value="NZ_PUGF01000017.1"/>
</dbReference>
<dbReference type="EMBL" id="PUGF01000017">
    <property type="protein sequence ID" value="PRC91938.1"/>
    <property type="molecule type" value="Genomic_DNA"/>
</dbReference>
<sequence length="137" mass="15880">MKKIFIRLIALFVLLSVFDLASAKDKIVITLEQLNKMFVSMRSDLGDKVDGDLLWGYFFTDSDPKKLQPLADRLSKNGYRVVNIYLTDDKNKYFLHIEKIEHHTPESLNKRNAEFYKLANEFQLESYDGMDVGPVGK</sequence>
<proteinExistence type="predicted"/>
<dbReference type="Proteomes" id="UP000237839">
    <property type="component" value="Unassembled WGS sequence"/>
</dbReference>
<evidence type="ECO:0000313" key="2">
    <source>
        <dbReference type="EMBL" id="PRC91938.1"/>
    </source>
</evidence>
<dbReference type="SUPFAM" id="SSF89946">
    <property type="entry name" value="Hypothetical protein VC0424"/>
    <property type="match status" value="1"/>
</dbReference>
<accession>A0A2S9GW67</accession>
<organism evidence="2 3">
    <name type="scientific">Solimicrobium silvestre</name>
    <dbReference type="NCBI Taxonomy" id="2099400"/>
    <lineage>
        <taxon>Bacteria</taxon>
        <taxon>Pseudomonadati</taxon>
        <taxon>Pseudomonadota</taxon>
        <taxon>Betaproteobacteria</taxon>
        <taxon>Burkholderiales</taxon>
        <taxon>Oxalobacteraceae</taxon>
        <taxon>Solimicrobium</taxon>
    </lineage>
</organism>
<evidence type="ECO:0000259" key="1">
    <source>
        <dbReference type="Pfam" id="PF06877"/>
    </source>
</evidence>
<keyword evidence="3" id="KW-1185">Reference proteome</keyword>